<dbReference type="GO" id="GO:0009263">
    <property type="term" value="P:deoxyribonucleotide biosynthetic process"/>
    <property type="evidence" value="ECO:0007669"/>
    <property type="project" value="InterPro"/>
</dbReference>
<dbReference type="AlphaFoldDB" id="A0A3Q3IIK9"/>
<dbReference type="CDD" id="cd01049">
    <property type="entry name" value="RNRR2"/>
    <property type="match status" value="1"/>
</dbReference>
<dbReference type="PANTHER" id="PTHR23409:SF18">
    <property type="entry name" value="RIBONUCLEOSIDE-DIPHOSPHATE REDUCTASE SUBUNIT M2"/>
    <property type="match status" value="1"/>
</dbReference>
<dbReference type="SUPFAM" id="SSF47240">
    <property type="entry name" value="Ferritin-like"/>
    <property type="match status" value="1"/>
</dbReference>
<protein>
    <submittedName>
        <fullName evidence="3">Uncharacterized protein</fullName>
    </submittedName>
</protein>
<dbReference type="Pfam" id="PF00268">
    <property type="entry name" value="Ribonuc_red_sm"/>
    <property type="match status" value="1"/>
</dbReference>
<keyword evidence="4" id="KW-1185">Reference proteome</keyword>
<comment type="similarity">
    <text evidence="1">Belongs to the ribonucleoside diphosphate reductase small chain family.</text>
</comment>
<dbReference type="Proteomes" id="UP000261600">
    <property type="component" value="Unplaced"/>
</dbReference>
<name>A0A3Q3IIK9_MONAL</name>
<dbReference type="PANTHER" id="PTHR23409">
    <property type="entry name" value="RIBONUCLEOSIDE-DIPHOSPHATE REDUCTASE SMALL CHAIN"/>
    <property type="match status" value="1"/>
</dbReference>
<dbReference type="GO" id="GO:0005829">
    <property type="term" value="C:cytosol"/>
    <property type="evidence" value="ECO:0007669"/>
    <property type="project" value="TreeGrafter"/>
</dbReference>
<dbReference type="InterPro" id="IPR012348">
    <property type="entry name" value="RNR-like"/>
</dbReference>
<organism evidence="3 4">
    <name type="scientific">Monopterus albus</name>
    <name type="common">Swamp eel</name>
    <dbReference type="NCBI Taxonomy" id="43700"/>
    <lineage>
        <taxon>Eukaryota</taxon>
        <taxon>Metazoa</taxon>
        <taxon>Chordata</taxon>
        <taxon>Craniata</taxon>
        <taxon>Vertebrata</taxon>
        <taxon>Euteleostomi</taxon>
        <taxon>Actinopterygii</taxon>
        <taxon>Neopterygii</taxon>
        <taxon>Teleostei</taxon>
        <taxon>Neoteleostei</taxon>
        <taxon>Acanthomorphata</taxon>
        <taxon>Anabantaria</taxon>
        <taxon>Synbranchiformes</taxon>
        <taxon>Synbranchidae</taxon>
        <taxon>Monopterus</taxon>
    </lineage>
</organism>
<dbReference type="GO" id="GO:0004748">
    <property type="term" value="F:ribonucleoside-diphosphate reductase activity, thioredoxin disulfide as acceptor"/>
    <property type="evidence" value="ECO:0007669"/>
    <property type="project" value="TreeGrafter"/>
</dbReference>
<dbReference type="Gene3D" id="1.10.620.20">
    <property type="entry name" value="Ribonucleotide Reductase, subunit A"/>
    <property type="match status" value="1"/>
</dbReference>
<feature type="transmembrane region" description="Helical" evidence="2">
    <location>
        <begin position="194"/>
        <end position="215"/>
    </location>
</feature>
<dbReference type="InterPro" id="IPR009078">
    <property type="entry name" value="Ferritin-like_SF"/>
</dbReference>
<dbReference type="STRING" id="43700.ENSMALP00000003229"/>
<sequence length="267" mass="31103">CSNGRGQPPRKGRNTYTLMFLFVCFQPKSVKKSSSMEDEPLLRGDPHRITIFPIQYNDIWDMFKTAEASFWTIEEVDLSNDLENWESLNDEERHFISHLLASFVTMNRIVEKNLVRHFTKEVRALEARRFYIFQLTRGNIHFQMYSLLINTYIREPENIEHLFNPIETLPYVRKKADWANNWIDNDSANYGERVVAFAAVEGIFFSGSFAAIFWLKKRGLMPGLTFSNELISRDEVTNRSVTSVFIRPDTFNGSSCSDVRSLLLFGL</sequence>
<keyword evidence="2" id="KW-1133">Transmembrane helix</keyword>
<dbReference type="InterPro" id="IPR033909">
    <property type="entry name" value="RNR_small"/>
</dbReference>
<accession>A0A3Q3IIK9</accession>
<evidence type="ECO:0000256" key="2">
    <source>
        <dbReference type="SAM" id="Phobius"/>
    </source>
</evidence>
<reference evidence="3" key="1">
    <citation type="submission" date="2025-08" db="UniProtKB">
        <authorList>
            <consortium name="Ensembl"/>
        </authorList>
    </citation>
    <scope>IDENTIFICATION</scope>
</reference>
<keyword evidence="2" id="KW-0472">Membrane</keyword>
<evidence type="ECO:0000313" key="3">
    <source>
        <dbReference type="Ensembl" id="ENSMALP00000003229.1"/>
    </source>
</evidence>
<evidence type="ECO:0000256" key="1">
    <source>
        <dbReference type="ARBA" id="ARBA00009303"/>
    </source>
</evidence>
<dbReference type="InterPro" id="IPR000358">
    <property type="entry name" value="RNR_small_fam"/>
</dbReference>
<evidence type="ECO:0000313" key="4">
    <source>
        <dbReference type="Proteomes" id="UP000261600"/>
    </source>
</evidence>
<proteinExistence type="inferred from homology"/>
<keyword evidence="2" id="KW-0812">Transmembrane</keyword>
<reference evidence="3" key="2">
    <citation type="submission" date="2025-09" db="UniProtKB">
        <authorList>
            <consortium name="Ensembl"/>
        </authorList>
    </citation>
    <scope>IDENTIFICATION</scope>
</reference>
<dbReference type="Ensembl" id="ENSMALT00000003315.1">
    <property type="protein sequence ID" value="ENSMALP00000003229.1"/>
    <property type="gene ID" value="ENSMALG00000002106.1"/>
</dbReference>